<evidence type="ECO:0000256" key="1">
    <source>
        <dbReference type="ARBA" id="ARBA00022729"/>
    </source>
</evidence>
<dbReference type="EMBL" id="JAEHFY010000017">
    <property type="protein sequence ID" value="MBK0383716.1"/>
    <property type="molecule type" value="Genomic_DNA"/>
</dbReference>
<dbReference type="RefSeq" id="WP_200586733.1">
    <property type="nucleotide sequence ID" value="NZ_JAEHFY010000017.1"/>
</dbReference>
<keyword evidence="1" id="KW-0732">Signal</keyword>
<dbReference type="Proteomes" id="UP000660024">
    <property type="component" value="Unassembled WGS sequence"/>
</dbReference>
<evidence type="ECO:0000313" key="4">
    <source>
        <dbReference type="EMBL" id="MBK0383716.1"/>
    </source>
</evidence>
<keyword evidence="5" id="KW-1185">Reference proteome</keyword>
<dbReference type="InterPro" id="IPR029031">
    <property type="entry name" value="Gingipain_N_sf"/>
</dbReference>
<dbReference type="Pfam" id="PF13860">
    <property type="entry name" value="FlgD_ig"/>
    <property type="match status" value="1"/>
</dbReference>
<sequence>MKGIVYKVFIIVAVSLVFLVFLGPVSAQNLGEMRNITWPSDTILKQSLRPNALKTDFPRYNPERFGDLPTVYLKLPVGAKNNSVNIKINSFSNAFIPQTDKNVLKIKGDIQLDYHTVRENNQYFLLVNFLPLIKTTDGIKKIEAYSLDINPLNLTSIAAKTIKTYKNNSVLANGNWYKIAVKDQGIYKLDYNFIKSVGIDVANLNPKNIRIYGNGGEMLPQPNSAIRTDDLAENAIEVVGEDDNKFDNTDYVLFYANGNTKWTLNNAGQYFEHQNNVYTDSSYYYINVDLGMGKRINTSITNGSQNYVSNSYNDHQLYEKDLYTLITSTLKSGRNWYGENFEFTPTQTFNFDVNGLINNTPVFLKTNMVIRSNVGSSAMVSLNGQNLYNLSASALPLTFETDFAIPASKISSLNSINGNTAKISITYNKPNSASNAWLDYLELNCRRELSLNNNYLNFRDLQSVGNGNLTQFNIKNTGIDLRVWDVSNPLNPIKSNYTGSANNASFIANTNVLKEFVAFNSSAFKEAKFIGRVANQNLHGLAFADLLIISPAQFFNEAKRLADFRKSTQNISYLIVSPEQIYNEFSSGKRDATAIRDFVKMFYDRAGGNLNLSPKYLLLFGKGSFDNKMIQFKENNFVVTYQSENSLSPTQSYTSDDYFALLDDDEGAFPEDYVNNPGLLDIAVGRIPVKSAEEAKNVVDKLINYANINSFGDWRNQVAIVADDEDNNLHLNQAEANASLIQSKNNNINIDKIYFDAYQQQNLAGGSRYPEVEDAINQKVNKGALLINYTGHGGETGWAAEKVLTLDDIKAWQNPNNLPIIFTATCSFSRWDDPEMVSAGELTLIEKDNGVPSIFSTTRIVFSSYNFDLNQSFLRSLFDAANQNKKITFGEVFKAAKNNNVGGLNINSRNFTLLGDPTAMFPFPTNKVIMNALTDTLKAGKKINLKGYLTDYQGNKLNSFNGFVYPTIFDKPSTVTTLGQDPQQNGSYAASFQTQKNVIYKGKASVTNGNFSLDFIVPKDINLQVGKGKASFYAANNFTDANGSDVNLLVGGSALDSQNDKIGPIINTYLNDENFVSGGTTNNNPVLLVNLSDQSGINTTGIGIGHDIVATLSTSTKNDQNIILNQFYQAKLDSYQEGTITYNLNNLEPGLYTLKIKAWDVFNNSSEQTINFEVKTSEKLALFHVLNYPNPFTTKTSFQFEHNHPNEDLEVQVNIRTVSGKLVKTINQSVNSIGNRVNNIFWDGKDDFGEKLARGIYVYELKVRSTLSGQTVKKIEKLVLL</sequence>
<dbReference type="InterPro" id="IPR025965">
    <property type="entry name" value="FlgD/Vpr_Ig-like"/>
</dbReference>
<name>A0ABS1BLI9_9SPHI</name>
<dbReference type="Pfam" id="PF01364">
    <property type="entry name" value="Peptidase_C25"/>
    <property type="match status" value="1"/>
</dbReference>
<dbReference type="InterPro" id="IPR001769">
    <property type="entry name" value="Gingipain"/>
</dbReference>
<organism evidence="4 5">
    <name type="scientific">Pedobacter segetis</name>
    <dbReference type="NCBI Taxonomy" id="2793069"/>
    <lineage>
        <taxon>Bacteria</taxon>
        <taxon>Pseudomonadati</taxon>
        <taxon>Bacteroidota</taxon>
        <taxon>Sphingobacteriia</taxon>
        <taxon>Sphingobacteriales</taxon>
        <taxon>Sphingobacteriaceae</taxon>
        <taxon>Pedobacter</taxon>
    </lineage>
</organism>
<dbReference type="Gene3D" id="3.40.50.10390">
    <property type="entry name" value="Gingipain r, domain 1"/>
    <property type="match status" value="1"/>
</dbReference>
<reference evidence="4 5" key="1">
    <citation type="submission" date="2020-12" db="EMBL/GenBank/DDBJ databases">
        <title>Bacterial novel species Pedobacter sp. SD-b isolated from soil.</title>
        <authorList>
            <person name="Jung H.-Y."/>
        </authorList>
    </citation>
    <scope>NUCLEOTIDE SEQUENCE [LARGE SCALE GENOMIC DNA]</scope>
    <source>
        <strain evidence="4 5">SD-b</strain>
    </source>
</reference>
<accession>A0ABS1BLI9</accession>
<dbReference type="CDD" id="cd02258">
    <property type="entry name" value="Peptidase_C25_N"/>
    <property type="match status" value="1"/>
</dbReference>
<evidence type="ECO:0000259" key="3">
    <source>
        <dbReference type="Pfam" id="PF13860"/>
    </source>
</evidence>
<dbReference type="SUPFAM" id="SSF52129">
    <property type="entry name" value="Caspase-like"/>
    <property type="match status" value="1"/>
</dbReference>
<feature type="domain" description="Gingipain" evidence="2">
    <location>
        <begin position="547"/>
        <end position="920"/>
    </location>
</feature>
<protein>
    <submittedName>
        <fullName evidence="4">Type IX secretion system sortase PorU</fullName>
    </submittedName>
</protein>
<proteinExistence type="predicted"/>
<feature type="domain" description="FlgD/Vpr Ig-like" evidence="3">
    <location>
        <begin position="1194"/>
        <end position="1263"/>
    </location>
</feature>
<dbReference type="NCBIfam" id="NF033707">
    <property type="entry name" value="T9SS_sortase"/>
    <property type="match status" value="1"/>
</dbReference>
<dbReference type="Gene3D" id="2.60.40.4070">
    <property type="match status" value="1"/>
</dbReference>
<gene>
    <name evidence="4" type="primary">porU</name>
    <name evidence="4" type="ORF">I5M32_12175</name>
</gene>
<evidence type="ECO:0000313" key="5">
    <source>
        <dbReference type="Proteomes" id="UP000660024"/>
    </source>
</evidence>
<dbReference type="InterPro" id="IPR029030">
    <property type="entry name" value="Caspase-like_dom_sf"/>
</dbReference>
<evidence type="ECO:0000259" key="2">
    <source>
        <dbReference type="Pfam" id="PF01364"/>
    </source>
</evidence>
<comment type="caution">
    <text evidence="4">The sequence shown here is derived from an EMBL/GenBank/DDBJ whole genome shotgun (WGS) entry which is preliminary data.</text>
</comment>
<dbReference type="Gene3D" id="3.40.50.1460">
    <property type="match status" value="1"/>
</dbReference>